<name>A0A1T4L6R2_TREPO</name>
<dbReference type="RefSeq" id="WP_234975399.1">
    <property type="nucleotide sequence ID" value="NZ_FUWG01000010.1"/>
</dbReference>
<dbReference type="GeneID" id="78317526"/>
<organism evidence="1 2">
    <name type="scientific">Treponema porcinum</name>
    <dbReference type="NCBI Taxonomy" id="261392"/>
    <lineage>
        <taxon>Bacteria</taxon>
        <taxon>Pseudomonadati</taxon>
        <taxon>Spirochaetota</taxon>
        <taxon>Spirochaetia</taxon>
        <taxon>Spirochaetales</taxon>
        <taxon>Treponemataceae</taxon>
        <taxon>Treponema</taxon>
    </lineage>
</organism>
<sequence length="54" mass="6347">MFNRKDYVSDKAWARFLEFSKDLETPNIVINLNTVKSSFINLKGAFPPIKTYFM</sequence>
<protein>
    <submittedName>
        <fullName evidence="1">Ornithine decarboxylase</fullName>
    </submittedName>
</protein>
<dbReference type="EMBL" id="FUWG01000010">
    <property type="protein sequence ID" value="SJZ50395.1"/>
    <property type="molecule type" value="Genomic_DNA"/>
</dbReference>
<dbReference type="AlphaFoldDB" id="A0A1T4L6R2"/>
<accession>A0A1T4L6R2</accession>
<evidence type="ECO:0000313" key="2">
    <source>
        <dbReference type="Proteomes" id="UP000190423"/>
    </source>
</evidence>
<gene>
    <name evidence="1" type="ORF">SAMN02745149_01485</name>
</gene>
<keyword evidence="2" id="KW-1185">Reference proteome</keyword>
<dbReference type="Proteomes" id="UP000190423">
    <property type="component" value="Unassembled WGS sequence"/>
</dbReference>
<dbReference type="STRING" id="261392.SAMN02745149_01485"/>
<reference evidence="1 2" key="1">
    <citation type="submission" date="2017-02" db="EMBL/GenBank/DDBJ databases">
        <authorList>
            <person name="Peterson S.W."/>
        </authorList>
    </citation>
    <scope>NUCLEOTIDE SEQUENCE [LARGE SCALE GENOMIC DNA]</scope>
    <source>
        <strain evidence="1 2">ATCC BAA-908</strain>
    </source>
</reference>
<proteinExistence type="predicted"/>
<evidence type="ECO:0000313" key="1">
    <source>
        <dbReference type="EMBL" id="SJZ50395.1"/>
    </source>
</evidence>